<name>A0A369BJX3_9FIRM</name>
<gene>
    <name evidence="2" type="ORF">DFR58_101100</name>
</gene>
<sequence>MMQVGGRNGGERHMKANSNTQGGDIRIRMKQNVRPELIIFAKPGTVLKAGMIYQAISNRRGAISGLCDNGEYPGVRPGEFEFVEAPEWVLKIWSKHEEESQ</sequence>
<dbReference type="EMBL" id="QPJT01000001">
    <property type="protein sequence ID" value="RCX20898.1"/>
    <property type="molecule type" value="Genomic_DNA"/>
</dbReference>
<organism evidence="2 3">
    <name type="scientific">Anaerobacterium chartisolvens</name>
    <dbReference type="NCBI Taxonomy" id="1297424"/>
    <lineage>
        <taxon>Bacteria</taxon>
        <taxon>Bacillati</taxon>
        <taxon>Bacillota</taxon>
        <taxon>Clostridia</taxon>
        <taxon>Eubacteriales</taxon>
        <taxon>Oscillospiraceae</taxon>
        <taxon>Anaerobacterium</taxon>
    </lineage>
</organism>
<evidence type="ECO:0000313" key="3">
    <source>
        <dbReference type="Proteomes" id="UP000253034"/>
    </source>
</evidence>
<evidence type="ECO:0000256" key="1">
    <source>
        <dbReference type="SAM" id="MobiDB-lite"/>
    </source>
</evidence>
<dbReference type="Proteomes" id="UP000253034">
    <property type="component" value="Unassembled WGS sequence"/>
</dbReference>
<feature type="region of interest" description="Disordered" evidence="1">
    <location>
        <begin position="1"/>
        <end position="27"/>
    </location>
</feature>
<reference evidence="2 3" key="1">
    <citation type="submission" date="2018-07" db="EMBL/GenBank/DDBJ databases">
        <title>Genomic Encyclopedia of Type Strains, Phase IV (KMG-IV): sequencing the most valuable type-strain genomes for metagenomic binning, comparative biology and taxonomic classification.</title>
        <authorList>
            <person name="Goeker M."/>
        </authorList>
    </citation>
    <scope>NUCLEOTIDE SEQUENCE [LARGE SCALE GENOMIC DNA]</scope>
    <source>
        <strain evidence="2 3">DSM 27016</strain>
    </source>
</reference>
<dbReference type="AlphaFoldDB" id="A0A369BJX3"/>
<accession>A0A369BJX3</accession>
<evidence type="ECO:0000313" key="2">
    <source>
        <dbReference type="EMBL" id="RCX20898.1"/>
    </source>
</evidence>
<keyword evidence="3" id="KW-1185">Reference proteome</keyword>
<protein>
    <submittedName>
        <fullName evidence="2">Uncharacterized protein</fullName>
    </submittedName>
</protein>
<comment type="caution">
    <text evidence="2">The sequence shown here is derived from an EMBL/GenBank/DDBJ whole genome shotgun (WGS) entry which is preliminary data.</text>
</comment>
<proteinExistence type="predicted"/>